<keyword evidence="7" id="KW-0808">Transferase</keyword>
<dbReference type="SUPFAM" id="SSF55729">
    <property type="entry name" value="Acyl-CoA N-acyltransferases (Nat)"/>
    <property type="match status" value="1"/>
</dbReference>
<protein>
    <recommendedName>
        <fullName evidence="5">N-alpha-acetyltransferase 40</fullName>
        <ecNumber evidence="4">2.3.1.257</ecNumber>
    </recommendedName>
</protein>
<evidence type="ECO:0000313" key="13">
    <source>
        <dbReference type="EMBL" id="KAL3315167.1"/>
    </source>
</evidence>
<dbReference type="InterPro" id="IPR000182">
    <property type="entry name" value="GNAT_dom"/>
</dbReference>
<evidence type="ECO:0000256" key="4">
    <source>
        <dbReference type="ARBA" id="ARBA00012950"/>
    </source>
</evidence>
<dbReference type="Proteomes" id="UP001626550">
    <property type="component" value="Unassembled WGS sequence"/>
</dbReference>
<evidence type="ECO:0000256" key="7">
    <source>
        <dbReference type="ARBA" id="ARBA00022679"/>
    </source>
</evidence>
<evidence type="ECO:0000256" key="9">
    <source>
        <dbReference type="ARBA" id="ARBA00023315"/>
    </source>
</evidence>
<dbReference type="InterPro" id="IPR039949">
    <property type="entry name" value="NAA40"/>
</dbReference>
<dbReference type="AlphaFoldDB" id="A0ABD2Q6F4"/>
<dbReference type="PANTHER" id="PTHR20531">
    <property type="entry name" value="N-ALPHA-ACETYLTRANSFERASE 40"/>
    <property type="match status" value="1"/>
</dbReference>
<dbReference type="Pfam" id="PF00583">
    <property type="entry name" value="Acetyltransf_1"/>
    <property type="match status" value="1"/>
</dbReference>
<dbReference type="EC" id="2.3.1.257" evidence="4"/>
<dbReference type="GO" id="GO:0005737">
    <property type="term" value="C:cytoplasm"/>
    <property type="evidence" value="ECO:0007669"/>
    <property type="project" value="UniProtKB-SubCell"/>
</dbReference>
<evidence type="ECO:0000256" key="10">
    <source>
        <dbReference type="ARBA" id="ARBA00047821"/>
    </source>
</evidence>
<dbReference type="Gene3D" id="3.40.630.30">
    <property type="match status" value="1"/>
</dbReference>
<evidence type="ECO:0000256" key="6">
    <source>
        <dbReference type="ARBA" id="ARBA00022490"/>
    </source>
</evidence>
<keyword evidence="9" id="KW-0012">Acyltransferase</keyword>
<dbReference type="GO" id="GO:1990189">
    <property type="term" value="F:protein N-terminal-serine acetyltransferase activity"/>
    <property type="evidence" value="ECO:0007669"/>
    <property type="project" value="UniProtKB-EC"/>
</dbReference>
<evidence type="ECO:0000256" key="8">
    <source>
        <dbReference type="ARBA" id="ARBA00023242"/>
    </source>
</evidence>
<organism evidence="13 14">
    <name type="scientific">Cichlidogyrus casuarinus</name>
    <dbReference type="NCBI Taxonomy" id="1844966"/>
    <lineage>
        <taxon>Eukaryota</taxon>
        <taxon>Metazoa</taxon>
        <taxon>Spiralia</taxon>
        <taxon>Lophotrochozoa</taxon>
        <taxon>Platyhelminthes</taxon>
        <taxon>Monogenea</taxon>
        <taxon>Monopisthocotylea</taxon>
        <taxon>Dactylogyridea</taxon>
        <taxon>Ancyrocephalidae</taxon>
        <taxon>Cichlidogyrus</taxon>
    </lineage>
</organism>
<gene>
    <name evidence="13" type="primary">NAA40</name>
    <name evidence="13" type="ORF">Ciccas_006198</name>
</gene>
<dbReference type="PROSITE" id="PS51186">
    <property type="entry name" value="GNAT"/>
    <property type="match status" value="1"/>
</dbReference>
<comment type="catalytic activity">
    <reaction evidence="10">
        <text>N-terminal L-seryl-[histone H2A] + acetyl-CoA = N-terminal N(alpha)-acetyl-L-seryl-[histone H2A] + CoA + H(+)</text>
        <dbReference type="Rhea" id="RHEA:50600"/>
        <dbReference type="Rhea" id="RHEA-COMP:12742"/>
        <dbReference type="Rhea" id="RHEA-COMP:12744"/>
        <dbReference type="ChEBI" id="CHEBI:15378"/>
        <dbReference type="ChEBI" id="CHEBI:57287"/>
        <dbReference type="ChEBI" id="CHEBI:57288"/>
        <dbReference type="ChEBI" id="CHEBI:64738"/>
        <dbReference type="ChEBI" id="CHEBI:83690"/>
        <dbReference type="EC" id="2.3.1.257"/>
    </reaction>
</comment>
<keyword evidence="8" id="KW-0539">Nucleus</keyword>
<reference evidence="13 14" key="1">
    <citation type="submission" date="2024-11" db="EMBL/GenBank/DDBJ databases">
        <title>Adaptive evolution of stress response genes in parasites aligns with host niche diversity.</title>
        <authorList>
            <person name="Hahn C."/>
            <person name="Resl P."/>
        </authorList>
    </citation>
    <scope>NUCLEOTIDE SEQUENCE [LARGE SCALE GENOMIC DNA]</scope>
    <source>
        <strain evidence="13">EGGRZ-B1_66</strain>
        <tissue evidence="13">Body</tissue>
    </source>
</reference>
<comment type="caution">
    <text evidence="13">The sequence shown here is derived from an EMBL/GenBank/DDBJ whole genome shotgun (WGS) entry which is preliminary data.</text>
</comment>
<proteinExistence type="inferred from homology"/>
<feature type="domain" description="N-acetyltransferase" evidence="12">
    <location>
        <begin position="1"/>
        <end position="142"/>
    </location>
</feature>
<dbReference type="GO" id="GO:0005634">
    <property type="term" value="C:nucleus"/>
    <property type="evidence" value="ECO:0007669"/>
    <property type="project" value="UniProtKB-SubCell"/>
</dbReference>
<evidence type="ECO:0000313" key="14">
    <source>
        <dbReference type="Proteomes" id="UP001626550"/>
    </source>
</evidence>
<evidence type="ECO:0000256" key="11">
    <source>
        <dbReference type="ARBA" id="ARBA00049524"/>
    </source>
</evidence>
<sequence length="146" mass="17203">MDLMRANMKTLYEKSSWGWNELEKQAEIFSDKSWILSCYVKGDELAAFSHFRYVIEDDRAVLYIYEIQVNSLYQGKCIGRNLLRLLESLATKTSMNRLLLTTFKSNKKAQQFFEKFGFSLDYTDPSKFNEKQDYLIMSKTILNEIA</sequence>
<name>A0ABD2Q6F4_9PLAT</name>
<comment type="similarity">
    <text evidence="3">Belongs to the acetyltransferase family. NAA40 subfamily.</text>
</comment>
<accession>A0ABD2Q6F4</accession>
<dbReference type="InterPro" id="IPR016181">
    <property type="entry name" value="Acyl_CoA_acyltransferase"/>
</dbReference>
<dbReference type="EMBL" id="JBJKFK010000809">
    <property type="protein sequence ID" value="KAL3315167.1"/>
    <property type="molecule type" value="Genomic_DNA"/>
</dbReference>
<dbReference type="PANTHER" id="PTHR20531:SF1">
    <property type="entry name" value="N-ALPHA-ACETYLTRANSFERASE 40"/>
    <property type="match status" value="1"/>
</dbReference>
<keyword evidence="6" id="KW-0963">Cytoplasm</keyword>
<dbReference type="CDD" id="cd04301">
    <property type="entry name" value="NAT_SF"/>
    <property type="match status" value="1"/>
</dbReference>
<keyword evidence="14" id="KW-1185">Reference proteome</keyword>
<evidence type="ECO:0000256" key="3">
    <source>
        <dbReference type="ARBA" id="ARBA00008870"/>
    </source>
</evidence>
<evidence type="ECO:0000259" key="12">
    <source>
        <dbReference type="PROSITE" id="PS51186"/>
    </source>
</evidence>
<evidence type="ECO:0000256" key="1">
    <source>
        <dbReference type="ARBA" id="ARBA00004123"/>
    </source>
</evidence>
<evidence type="ECO:0000256" key="2">
    <source>
        <dbReference type="ARBA" id="ARBA00004496"/>
    </source>
</evidence>
<comment type="subcellular location">
    <subcellularLocation>
        <location evidence="2">Cytoplasm</location>
    </subcellularLocation>
    <subcellularLocation>
        <location evidence="1">Nucleus</location>
    </subcellularLocation>
</comment>
<comment type="catalytic activity">
    <reaction evidence="11">
        <text>N-terminal L-seryl-[histone H4] + acetyl-CoA = N-terminal N(alpha)-acetyl-L-seryl-[histone H4] + CoA + H(+)</text>
        <dbReference type="Rhea" id="RHEA:50596"/>
        <dbReference type="Rhea" id="RHEA-COMP:12740"/>
        <dbReference type="Rhea" id="RHEA-COMP:12743"/>
        <dbReference type="ChEBI" id="CHEBI:15378"/>
        <dbReference type="ChEBI" id="CHEBI:57287"/>
        <dbReference type="ChEBI" id="CHEBI:57288"/>
        <dbReference type="ChEBI" id="CHEBI:64738"/>
        <dbReference type="ChEBI" id="CHEBI:83690"/>
        <dbReference type="EC" id="2.3.1.257"/>
    </reaction>
</comment>
<evidence type="ECO:0000256" key="5">
    <source>
        <dbReference type="ARBA" id="ARBA00015043"/>
    </source>
</evidence>